<protein>
    <submittedName>
        <fullName evidence="2">Uncharacterized protein</fullName>
    </submittedName>
</protein>
<dbReference type="Proteomes" id="UP000253529">
    <property type="component" value="Unassembled WGS sequence"/>
</dbReference>
<evidence type="ECO:0000313" key="3">
    <source>
        <dbReference type="Proteomes" id="UP000253529"/>
    </source>
</evidence>
<evidence type="ECO:0000313" key="2">
    <source>
        <dbReference type="EMBL" id="RBP09767.1"/>
    </source>
</evidence>
<comment type="caution">
    <text evidence="2">The sequence shown here is derived from an EMBL/GenBank/DDBJ whole genome shotgun (WGS) entry which is preliminary data.</text>
</comment>
<evidence type="ECO:0000256" key="1">
    <source>
        <dbReference type="SAM" id="Phobius"/>
    </source>
</evidence>
<organism evidence="2 3">
    <name type="scientific">Roseiarcus fermentans</name>
    <dbReference type="NCBI Taxonomy" id="1473586"/>
    <lineage>
        <taxon>Bacteria</taxon>
        <taxon>Pseudomonadati</taxon>
        <taxon>Pseudomonadota</taxon>
        <taxon>Alphaproteobacteria</taxon>
        <taxon>Hyphomicrobiales</taxon>
        <taxon>Roseiarcaceae</taxon>
        <taxon>Roseiarcus</taxon>
    </lineage>
</organism>
<keyword evidence="1" id="KW-0812">Transmembrane</keyword>
<accession>A0A366F570</accession>
<sequence>MTGRPAEREDFLGGRADDVALFALAHAPRRRVPLTEMEFDALRSAVAGTLPEAMSKPVRELLAGNAAAAELVMNEQLLANARRQAAVPARLTDAVFRRAGLPARGAPAWMRSSPGRRMVSALAAAAALAVAFSLYGLELRGGPNFDIVALDDAERQVAEDGGGLNYVDAEEPRILLNDFFAGEGGDRAAREKRTLAQLSATLHQPGAPEYLFDADLKTRLLSDRTGTVPVRVFDLTDSANRRLIGPLRLRVETLLAYIRHEKVELVVAAPRHV</sequence>
<dbReference type="AlphaFoldDB" id="A0A366F570"/>
<gene>
    <name evidence="2" type="ORF">DFR50_121113</name>
</gene>
<dbReference type="EMBL" id="QNRK01000021">
    <property type="protein sequence ID" value="RBP09767.1"/>
    <property type="molecule type" value="Genomic_DNA"/>
</dbReference>
<keyword evidence="1" id="KW-0472">Membrane</keyword>
<proteinExistence type="predicted"/>
<reference evidence="2 3" key="1">
    <citation type="submission" date="2018-06" db="EMBL/GenBank/DDBJ databases">
        <title>Genomic Encyclopedia of Type Strains, Phase IV (KMG-IV): sequencing the most valuable type-strain genomes for metagenomic binning, comparative biology and taxonomic classification.</title>
        <authorList>
            <person name="Goeker M."/>
        </authorList>
    </citation>
    <scope>NUCLEOTIDE SEQUENCE [LARGE SCALE GENOMIC DNA]</scope>
    <source>
        <strain evidence="2 3">DSM 24875</strain>
    </source>
</reference>
<name>A0A366F570_9HYPH</name>
<feature type="transmembrane region" description="Helical" evidence="1">
    <location>
        <begin position="119"/>
        <end position="137"/>
    </location>
</feature>
<dbReference type="RefSeq" id="WP_113890772.1">
    <property type="nucleotide sequence ID" value="NZ_QNRK01000021.1"/>
</dbReference>
<keyword evidence="1" id="KW-1133">Transmembrane helix</keyword>
<keyword evidence="3" id="KW-1185">Reference proteome</keyword>